<evidence type="ECO:0000256" key="5">
    <source>
        <dbReference type="ARBA" id="ARBA00022840"/>
    </source>
</evidence>
<dbReference type="InterPro" id="IPR027417">
    <property type="entry name" value="P-loop_NTPase"/>
</dbReference>
<protein>
    <recommendedName>
        <fullName evidence="6">PhoH-like protein</fullName>
    </recommendedName>
</protein>
<dbReference type="RefSeq" id="WP_067152088.1">
    <property type="nucleotide sequence ID" value="NZ_CP014864.1"/>
</dbReference>
<dbReference type="KEGG" id="mthd:A3224_04695"/>
<feature type="region of interest" description="Disordered" evidence="7">
    <location>
        <begin position="330"/>
        <end position="350"/>
    </location>
</feature>
<evidence type="ECO:0000256" key="1">
    <source>
        <dbReference type="ARBA" id="ARBA00004496"/>
    </source>
</evidence>
<dbReference type="InterPro" id="IPR003714">
    <property type="entry name" value="PhoH"/>
</dbReference>
<dbReference type="AlphaFoldDB" id="A0A143HJY5"/>
<accession>A0A143HJY5</accession>
<dbReference type="Proteomes" id="UP000076077">
    <property type="component" value="Chromosome"/>
</dbReference>
<proteinExistence type="inferred from homology"/>
<dbReference type="GO" id="GO:0005524">
    <property type="term" value="F:ATP binding"/>
    <property type="evidence" value="ECO:0007669"/>
    <property type="project" value="UniProtKB-KW"/>
</dbReference>
<keyword evidence="11" id="KW-1185">Reference proteome</keyword>
<comment type="similarity">
    <text evidence="2">Belongs to the PhoH family.</text>
</comment>
<evidence type="ECO:0000259" key="8">
    <source>
        <dbReference type="Pfam" id="PF02562"/>
    </source>
</evidence>
<keyword evidence="3" id="KW-0963">Cytoplasm</keyword>
<name>A0A143HJY5_MICTH</name>
<reference evidence="11" key="1">
    <citation type="submission" date="2016-03" db="EMBL/GenBank/DDBJ databases">
        <authorList>
            <person name="Lee Y.-S."/>
            <person name="Choi Y.-L."/>
        </authorList>
    </citation>
    <scope>NUCLEOTIDE SEQUENCE [LARGE SCALE GENOMIC DNA]</scope>
    <source>
        <strain evidence="11">DAU221</strain>
    </source>
</reference>
<evidence type="ECO:0000313" key="10">
    <source>
        <dbReference type="EMBL" id="MCX2800747.1"/>
    </source>
</evidence>
<organism evidence="9 11">
    <name type="scientific">Microbulbifer thermotolerans</name>
    <dbReference type="NCBI Taxonomy" id="252514"/>
    <lineage>
        <taxon>Bacteria</taxon>
        <taxon>Pseudomonadati</taxon>
        <taxon>Pseudomonadota</taxon>
        <taxon>Gammaproteobacteria</taxon>
        <taxon>Cellvibrionales</taxon>
        <taxon>Microbulbiferaceae</taxon>
        <taxon>Microbulbifer</taxon>
    </lineage>
</organism>
<dbReference type="PANTHER" id="PTHR30473:SF1">
    <property type="entry name" value="PHOH-LIKE PROTEIN"/>
    <property type="match status" value="1"/>
</dbReference>
<feature type="domain" description="PhoH-like protein" evidence="8">
    <location>
        <begin position="124"/>
        <end position="327"/>
    </location>
</feature>
<dbReference type="EMBL" id="CP014864">
    <property type="protein sequence ID" value="AMX01973.1"/>
    <property type="molecule type" value="Genomic_DNA"/>
</dbReference>
<dbReference type="OrthoDB" id="9805148at2"/>
<dbReference type="STRING" id="252514.A3224_04695"/>
<dbReference type="InterPro" id="IPR051451">
    <property type="entry name" value="PhoH2-like"/>
</dbReference>
<dbReference type="Gene3D" id="3.40.50.300">
    <property type="entry name" value="P-loop containing nucleotide triphosphate hydrolases"/>
    <property type="match status" value="1"/>
</dbReference>
<dbReference type="GO" id="GO:0005829">
    <property type="term" value="C:cytosol"/>
    <property type="evidence" value="ECO:0007669"/>
    <property type="project" value="TreeGrafter"/>
</dbReference>
<evidence type="ECO:0000256" key="6">
    <source>
        <dbReference type="ARBA" id="ARBA00039970"/>
    </source>
</evidence>
<keyword evidence="4" id="KW-0547">Nucleotide-binding</keyword>
<keyword evidence="5 9" id="KW-0067">ATP-binding</keyword>
<reference evidence="10" key="3">
    <citation type="submission" date="2022-11" db="EMBL/GenBank/DDBJ databases">
        <title>Chitin-degrading and fungicidal potential of chitinolytic bacterial strains from marine environment of the Pacific Ocean regions.</title>
        <authorList>
            <person name="Pentekhina I."/>
            <person name="Nedashkovskaya O."/>
            <person name="Seitkalieva A."/>
            <person name="Podvolotskaya A."/>
            <person name="Tekutyeva L."/>
            <person name="Balabanova L."/>
        </authorList>
    </citation>
    <scope>NUCLEOTIDE SEQUENCE</scope>
    <source>
        <strain evidence="10">KMM 6838</strain>
    </source>
</reference>
<evidence type="ECO:0000256" key="4">
    <source>
        <dbReference type="ARBA" id="ARBA00022741"/>
    </source>
</evidence>
<gene>
    <name evidence="9" type="ORF">A3224_04695</name>
    <name evidence="10" type="ORF">OQJ68_03005</name>
</gene>
<evidence type="ECO:0000313" key="11">
    <source>
        <dbReference type="Proteomes" id="UP000076077"/>
    </source>
</evidence>
<sequence>MSETNLETLTLAHSITLEPNDARRLANLCGQFDQHLRQIEERLDIEIRNRGNQFAFYGEPESARAAGEVLSFLYRETGSRDHLTPEEIHLALQQSGVEELQKRRDDEGAEAEQVVLIRTKKCTVRPRGLNQRKYVRAVQTNDINFGIGPAGTGKTYLAVACAVEALLKDRVERILLVRPAVEAGEKLGFLPGDLSQKVDPYLRPLYDALYEMLGFETVGKLIERNVIEVAPLAYMRGRTLNNAFVILDESQNTTREQMKMFLTRIGFGSTAVITGDPSQIDLPRGQASGLRHATEVLSKVNGISFTHFGAKDVVRHPLVQRIVEAYDAHEAEGEAATAETETGNRDENAA</sequence>
<dbReference type="FunFam" id="3.40.50.300:FF:000013">
    <property type="entry name" value="PhoH family ATPase"/>
    <property type="match status" value="1"/>
</dbReference>
<dbReference type="EMBL" id="JAPHQB010000003">
    <property type="protein sequence ID" value="MCX2800747.1"/>
    <property type="molecule type" value="Genomic_DNA"/>
</dbReference>
<evidence type="ECO:0000313" key="9">
    <source>
        <dbReference type="EMBL" id="AMX01973.1"/>
    </source>
</evidence>
<dbReference type="SUPFAM" id="SSF52540">
    <property type="entry name" value="P-loop containing nucleoside triphosphate hydrolases"/>
    <property type="match status" value="1"/>
</dbReference>
<evidence type="ECO:0000256" key="7">
    <source>
        <dbReference type="SAM" id="MobiDB-lite"/>
    </source>
</evidence>
<dbReference type="Pfam" id="PF02562">
    <property type="entry name" value="PhoH"/>
    <property type="match status" value="1"/>
</dbReference>
<comment type="subcellular location">
    <subcellularLocation>
        <location evidence="1">Cytoplasm</location>
    </subcellularLocation>
</comment>
<reference evidence="9" key="2">
    <citation type="submission" date="2016-03" db="EMBL/GenBank/DDBJ databases">
        <authorList>
            <person name="Ploux O."/>
        </authorList>
    </citation>
    <scope>NUCLEOTIDE SEQUENCE [LARGE SCALE GENOMIC DNA]</scope>
    <source>
        <strain evidence="9">DAU221</strain>
    </source>
</reference>
<dbReference type="PANTHER" id="PTHR30473">
    <property type="entry name" value="PROTEIN PHOH"/>
    <property type="match status" value="1"/>
</dbReference>
<evidence type="ECO:0000256" key="3">
    <source>
        <dbReference type="ARBA" id="ARBA00022490"/>
    </source>
</evidence>
<dbReference type="Proteomes" id="UP001209730">
    <property type="component" value="Unassembled WGS sequence"/>
</dbReference>
<dbReference type="GeneID" id="76607347"/>
<evidence type="ECO:0000256" key="2">
    <source>
        <dbReference type="ARBA" id="ARBA00010393"/>
    </source>
</evidence>